<organism evidence="8 9">
    <name type="scientific">Rapidithrix thailandica</name>
    <dbReference type="NCBI Taxonomy" id="413964"/>
    <lineage>
        <taxon>Bacteria</taxon>
        <taxon>Pseudomonadati</taxon>
        <taxon>Bacteroidota</taxon>
        <taxon>Cytophagia</taxon>
        <taxon>Cytophagales</taxon>
        <taxon>Flammeovirgaceae</taxon>
        <taxon>Rapidithrix</taxon>
    </lineage>
</organism>
<dbReference type="GO" id="GO:0043527">
    <property type="term" value="C:tRNA methyltransferase complex"/>
    <property type="evidence" value="ECO:0007669"/>
    <property type="project" value="TreeGrafter"/>
</dbReference>
<comment type="caution">
    <text evidence="7">Lacks conserved residue(s) required for the propagation of feature annotation.</text>
</comment>
<dbReference type="AlphaFoldDB" id="A0AAW9SE53"/>
<evidence type="ECO:0000256" key="2">
    <source>
        <dbReference type="ARBA" id="ARBA00003015"/>
    </source>
</evidence>
<feature type="binding site" evidence="7">
    <location>
        <position position="47"/>
    </location>
    <ligand>
        <name>S-adenosyl-L-methionine</name>
        <dbReference type="ChEBI" id="CHEBI:59789"/>
    </ligand>
</feature>
<dbReference type="Proteomes" id="UP001403385">
    <property type="component" value="Unassembled WGS sequence"/>
</dbReference>
<dbReference type="NCBIfam" id="NF001080">
    <property type="entry name" value="PRK00121.2-2"/>
    <property type="match status" value="1"/>
</dbReference>
<dbReference type="EMBL" id="JBDKWZ010000007">
    <property type="protein sequence ID" value="MEN7549146.1"/>
    <property type="molecule type" value="Genomic_DNA"/>
</dbReference>
<evidence type="ECO:0000256" key="5">
    <source>
        <dbReference type="ARBA" id="ARBA00022691"/>
    </source>
</evidence>
<dbReference type="HAMAP" id="MF_01057">
    <property type="entry name" value="tRNA_methyltr_TrmB"/>
    <property type="match status" value="1"/>
</dbReference>
<feature type="binding site" evidence="7">
    <location>
        <position position="125"/>
    </location>
    <ligand>
        <name>substrate</name>
    </ligand>
</feature>
<sequence length="248" mass="29309">MSRRKLKKFAQNEERKNILEPGKPLYQNLKGNWNELIFKNSNEIVLELACGRGEYSTGLAEKFPDKNFIGIDLKGDRLWYGSNVALEKQLDNVAFLRCQIQHLNYFFEKHEVAEIWIVFPDPRPKKGDAKRRLTHPRFLKIYHEILKPGGWVNFKTDNKQLFEYSVETLETLELTLEALTRDLYNSPFLEEHYGITTRYERKFSAQGLTINYLKFKYKEGFSADHLLDKSFVEMYSPFEGKLSREMEC</sequence>
<keyword evidence="4 7" id="KW-0808">Transferase</keyword>
<evidence type="ECO:0000313" key="8">
    <source>
        <dbReference type="EMBL" id="MEN7549146.1"/>
    </source>
</evidence>
<feature type="binding site" evidence="7">
    <location>
        <position position="157"/>
    </location>
    <ligand>
        <name>substrate</name>
    </ligand>
</feature>
<evidence type="ECO:0000256" key="4">
    <source>
        <dbReference type="ARBA" id="ARBA00022679"/>
    </source>
</evidence>
<dbReference type="SUPFAM" id="SSF53335">
    <property type="entry name" value="S-adenosyl-L-methionine-dependent methyltransferases"/>
    <property type="match status" value="1"/>
</dbReference>
<dbReference type="InterPro" id="IPR055361">
    <property type="entry name" value="tRNA_methyltr_TrmB_bact"/>
</dbReference>
<comment type="catalytic activity">
    <reaction evidence="1 7">
        <text>guanosine(46) in tRNA + S-adenosyl-L-methionine = N(7)-methylguanosine(46) in tRNA + S-adenosyl-L-homocysteine</text>
        <dbReference type="Rhea" id="RHEA:42708"/>
        <dbReference type="Rhea" id="RHEA-COMP:10188"/>
        <dbReference type="Rhea" id="RHEA-COMP:10189"/>
        <dbReference type="ChEBI" id="CHEBI:57856"/>
        <dbReference type="ChEBI" id="CHEBI:59789"/>
        <dbReference type="ChEBI" id="CHEBI:74269"/>
        <dbReference type="ChEBI" id="CHEBI:74480"/>
        <dbReference type="EC" id="2.1.1.33"/>
    </reaction>
</comment>
<evidence type="ECO:0000256" key="6">
    <source>
        <dbReference type="ARBA" id="ARBA00022694"/>
    </source>
</evidence>
<evidence type="ECO:0000256" key="3">
    <source>
        <dbReference type="ARBA" id="ARBA00022603"/>
    </source>
</evidence>
<dbReference type="InterPro" id="IPR003358">
    <property type="entry name" value="tRNA_(Gua-N-7)_MeTrfase_Trmb"/>
</dbReference>
<gene>
    <name evidence="7 8" type="primary">trmB</name>
    <name evidence="8" type="ORF">AAG747_14580</name>
</gene>
<keyword evidence="3 7" id="KW-0489">Methyltransferase</keyword>
<dbReference type="Gene3D" id="3.40.50.150">
    <property type="entry name" value="Vaccinia Virus protein VP39"/>
    <property type="match status" value="1"/>
</dbReference>
<reference evidence="8 9" key="1">
    <citation type="submission" date="2024-04" db="EMBL/GenBank/DDBJ databases">
        <title>Novel genus in family Flammeovirgaceae.</title>
        <authorList>
            <person name="Nguyen T.H."/>
            <person name="Vuong T.Q."/>
            <person name="Le H."/>
            <person name="Kim S.-G."/>
        </authorList>
    </citation>
    <scope>NUCLEOTIDE SEQUENCE [LARGE SCALE GENOMIC DNA]</scope>
    <source>
        <strain evidence="8 9">JCM 23209</strain>
    </source>
</reference>
<dbReference type="EC" id="2.1.1.33" evidence="7"/>
<dbReference type="PROSITE" id="PS51625">
    <property type="entry name" value="SAM_MT_TRMB"/>
    <property type="match status" value="1"/>
</dbReference>
<protein>
    <recommendedName>
        <fullName evidence="7">tRNA (guanine-N(7)-)-methyltransferase</fullName>
        <ecNumber evidence="7">2.1.1.33</ecNumber>
    </recommendedName>
    <alternativeName>
        <fullName evidence="7">tRNA (guanine(46)-N(7))-methyltransferase</fullName>
    </alternativeName>
    <alternativeName>
        <fullName evidence="7">tRNA(m7G46)-methyltransferase</fullName>
    </alternativeName>
</protein>
<dbReference type="PANTHER" id="PTHR23417:SF14">
    <property type="entry name" value="PENTACOTRIPEPTIDE-REPEAT REGION OF PRORP DOMAIN-CONTAINING PROTEIN"/>
    <property type="match status" value="1"/>
</dbReference>
<comment type="function">
    <text evidence="2 7">Catalyzes the formation of N(7)-methylguanine at position 46 (m7G46) in tRNA.</text>
</comment>
<evidence type="ECO:0000313" key="9">
    <source>
        <dbReference type="Proteomes" id="UP001403385"/>
    </source>
</evidence>
<proteinExistence type="inferred from homology"/>
<keyword evidence="5 7" id="KW-0949">S-adenosyl-L-methionine</keyword>
<feature type="binding site" evidence="7">
    <location>
        <position position="121"/>
    </location>
    <ligand>
        <name>S-adenosyl-L-methionine</name>
        <dbReference type="ChEBI" id="CHEBI:59789"/>
    </ligand>
</feature>
<comment type="pathway">
    <text evidence="7">tRNA modification; N(7)-methylguanine-tRNA biosynthesis.</text>
</comment>
<dbReference type="RefSeq" id="WP_346821915.1">
    <property type="nucleotide sequence ID" value="NZ_JBDKWZ010000007.1"/>
</dbReference>
<name>A0AAW9SE53_9BACT</name>
<feature type="binding site" evidence="7">
    <location>
        <position position="72"/>
    </location>
    <ligand>
        <name>S-adenosyl-L-methionine</name>
        <dbReference type="ChEBI" id="CHEBI:59789"/>
    </ligand>
</feature>
<comment type="similarity">
    <text evidence="7">Belongs to the class I-like SAM-binding methyltransferase superfamily. TrmB family.</text>
</comment>
<accession>A0AAW9SE53</accession>
<dbReference type="Pfam" id="PF02390">
    <property type="entry name" value="Methyltransf_4"/>
    <property type="match status" value="1"/>
</dbReference>
<dbReference type="NCBIfam" id="TIGR00091">
    <property type="entry name" value="tRNA (guanosine(46)-N7)-methyltransferase TrmB"/>
    <property type="match status" value="1"/>
</dbReference>
<dbReference type="InterPro" id="IPR029063">
    <property type="entry name" value="SAM-dependent_MTases_sf"/>
</dbReference>
<keyword evidence="6 7" id="KW-0819">tRNA processing</keyword>
<evidence type="ECO:0000256" key="7">
    <source>
        <dbReference type="HAMAP-Rule" id="MF_01057"/>
    </source>
</evidence>
<dbReference type="CDD" id="cd02440">
    <property type="entry name" value="AdoMet_MTases"/>
    <property type="match status" value="1"/>
</dbReference>
<evidence type="ECO:0000256" key="1">
    <source>
        <dbReference type="ARBA" id="ARBA00000142"/>
    </source>
</evidence>
<keyword evidence="9" id="KW-1185">Reference proteome</keyword>
<dbReference type="GO" id="GO:0008176">
    <property type="term" value="F:tRNA (guanine(46)-N7)-methyltransferase activity"/>
    <property type="evidence" value="ECO:0007669"/>
    <property type="project" value="UniProtKB-UniRule"/>
</dbReference>
<dbReference type="PANTHER" id="PTHR23417">
    <property type="entry name" value="3-DEOXY-D-MANNO-OCTULOSONIC-ACID TRANSFERASE/TRNA GUANINE-N 7 - -METHYLTRANSFERASE"/>
    <property type="match status" value="1"/>
</dbReference>
<comment type="caution">
    <text evidence="8">The sequence shown here is derived from an EMBL/GenBank/DDBJ whole genome shotgun (WGS) entry which is preliminary data.</text>
</comment>
<feature type="binding site" evidence="7">
    <location>
        <begin position="197"/>
        <end position="200"/>
    </location>
    <ligand>
        <name>substrate</name>
    </ligand>
</feature>